<comment type="similarity">
    <text evidence="1">Belongs to the transferase hexapeptide repeat family.</text>
</comment>
<dbReference type="STRING" id="555500.I215_10018"/>
<dbReference type="Gene3D" id="2.160.10.10">
    <property type="entry name" value="Hexapeptide repeat proteins"/>
    <property type="match status" value="1"/>
</dbReference>
<evidence type="ECO:0000313" key="5">
    <source>
        <dbReference type="Proteomes" id="UP000007364"/>
    </source>
</evidence>
<dbReference type="InterPro" id="IPR050179">
    <property type="entry name" value="Trans_hexapeptide_repeat"/>
</dbReference>
<comment type="caution">
    <text evidence="4">The sequence shown here is derived from an EMBL/GenBank/DDBJ whole genome shotgun (WGS) entry which is preliminary data.</text>
</comment>
<organism evidence="4 5">
    <name type="scientific">Galbibacter marinus</name>
    <dbReference type="NCBI Taxonomy" id="555500"/>
    <lineage>
        <taxon>Bacteria</taxon>
        <taxon>Pseudomonadati</taxon>
        <taxon>Bacteroidota</taxon>
        <taxon>Flavobacteriia</taxon>
        <taxon>Flavobacteriales</taxon>
        <taxon>Flavobacteriaceae</taxon>
        <taxon>Galbibacter</taxon>
    </lineage>
</organism>
<keyword evidence="4" id="KW-0808">Transferase</keyword>
<proteinExistence type="inferred from homology"/>
<dbReference type="eggNOG" id="COG0110">
    <property type="taxonomic scope" value="Bacteria"/>
</dbReference>
<gene>
    <name evidence="4" type="ORF">I215_10018</name>
</gene>
<name>K2QJL9_9FLAO</name>
<dbReference type="InterPro" id="IPR011004">
    <property type="entry name" value="Trimer_LpxA-like_sf"/>
</dbReference>
<feature type="binding site" evidence="2">
    <location>
        <position position="72"/>
    </location>
    <ligand>
        <name>substrate</name>
    </ligand>
</feature>
<dbReference type="NCBIfam" id="TIGR03570">
    <property type="entry name" value="NeuD_NnaD"/>
    <property type="match status" value="1"/>
</dbReference>
<sequence length="223" mass="24070">MRDRSVIIGAGTQGQIYASYLLEAGIDIVGFIDDNPSLFGKKVVGVPVIGCYSDLFTSRFKENIQAVYCPIGDNHIRVEYLTELHKEGYKIPSFIHPSVSIGPDVTLGKAIYMLVGNIVMPHTTLGNYIMINQASTIAHHVIVEDGTFMSSGVNVGAGIRVCEKTYIGMGVTVMTGVKSLGKNCLLGAGSVIIKDVPENAVMVGNPGRVLKYQKNDYNVQCKP</sequence>
<dbReference type="PANTHER" id="PTHR43300">
    <property type="entry name" value="ACETYLTRANSFERASE"/>
    <property type="match status" value="1"/>
</dbReference>
<keyword evidence="5" id="KW-1185">Reference proteome</keyword>
<evidence type="ECO:0000259" key="3">
    <source>
        <dbReference type="Pfam" id="PF17836"/>
    </source>
</evidence>
<dbReference type="Pfam" id="PF17836">
    <property type="entry name" value="PglD_N"/>
    <property type="match status" value="1"/>
</dbReference>
<dbReference type="Pfam" id="PF14602">
    <property type="entry name" value="Hexapep_2"/>
    <property type="match status" value="2"/>
</dbReference>
<dbReference type="OrthoDB" id="9794407at2"/>
<dbReference type="InterPro" id="IPR041561">
    <property type="entry name" value="PglD_N"/>
</dbReference>
<dbReference type="EMBL" id="AMSG01000013">
    <property type="protein sequence ID" value="EKF54897.1"/>
    <property type="molecule type" value="Genomic_DNA"/>
</dbReference>
<dbReference type="Gene3D" id="3.40.50.20">
    <property type="match status" value="1"/>
</dbReference>
<dbReference type="PATRIC" id="fig|555500.3.peg.2069"/>
<dbReference type="InterPro" id="IPR001451">
    <property type="entry name" value="Hexapep"/>
</dbReference>
<evidence type="ECO:0000256" key="2">
    <source>
        <dbReference type="PIRSR" id="PIRSR620019-2"/>
    </source>
</evidence>
<dbReference type="RefSeq" id="WP_008991846.1">
    <property type="nucleotide sequence ID" value="NZ_AMSG01000013.1"/>
</dbReference>
<accession>K2QJL9</accession>
<feature type="domain" description="PglD N-terminal" evidence="3">
    <location>
        <begin position="6"/>
        <end position="83"/>
    </location>
</feature>
<dbReference type="CDD" id="cd03360">
    <property type="entry name" value="LbH_AT_putative"/>
    <property type="match status" value="1"/>
</dbReference>
<dbReference type="InterPro" id="IPR020019">
    <property type="entry name" value="AcTrfase_PglD-like"/>
</dbReference>
<dbReference type="AlphaFoldDB" id="K2QJL9"/>
<keyword evidence="4" id="KW-0012">Acyltransferase</keyword>
<dbReference type="SUPFAM" id="SSF51161">
    <property type="entry name" value="Trimeric LpxA-like enzymes"/>
    <property type="match status" value="1"/>
</dbReference>
<evidence type="ECO:0000313" key="4">
    <source>
        <dbReference type="EMBL" id="EKF54897.1"/>
    </source>
</evidence>
<dbReference type="Proteomes" id="UP000007364">
    <property type="component" value="Unassembled WGS sequence"/>
</dbReference>
<reference evidence="4 5" key="1">
    <citation type="journal article" date="2012" name="J. Bacteriol.">
        <title>Genome Sequence of Galbibacter marinum Type Strain ck-I2-15.</title>
        <authorList>
            <person name="Lai Q."/>
            <person name="Li C."/>
            <person name="Shao Z."/>
        </authorList>
    </citation>
    <scope>NUCLEOTIDE SEQUENCE [LARGE SCALE GENOMIC DNA]</scope>
    <source>
        <strain evidence="5">ck-I2-15</strain>
    </source>
</reference>
<evidence type="ECO:0000256" key="1">
    <source>
        <dbReference type="ARBA" id="ARBA00007274"/>
    </source>
</evidence>
<feature type="binding site" evidence="2">
    <location>
        <begin position="33"/>
        <end position="34"/>
    </location>
    <ligand>
        <name>substrate</name>
    </ligand>
</feature>
<dbReference type="PANTHER" id="PTHR43300:SF7">
    <property type="entry name" value="UDP-N-ACETYLBACILLOSAMINE N-ACETYLTRANSFERASE"/>
    <property type="match status" value="1"/>
</dbReference>
<protein>
    <submittedName>
        <fullName evidence="4">Sugar o-acyltransferase, sialic acid o-acetyltransferase neud family protein</fullName>
    </submittedName>
</protein>
<dbReference type="GO" id="GO:0016746">
    <property type="term" value="F:acyltransferase activity"/>
    <property type="evidence" value="ECO:0007669"/>
    <property type="project" value="UniProtKB-KW"/>
</dbReference>